<dbReference type="Gene3D" id="2.20.28.100">
    <property type="entry name" value="Desulphoferrodoxin, N-terminal domain"/>
    <property type="match status" value="1"/>
</dbReference>
<evidence type="ECO:0000256" key="1">
    <source>
        <dbReference type="ARBA" id="ARBA00022448"/>
    </source>
</evidence>
<proteinExistence type="predicted"/>
<evidence type="ECO:0000256" key="3">
    <source>
        <dbReference type="ARBA" id="ARBA00022982"/>
    </source>
</evidence>
<dbReference type="EMBL" id="JBHLUH010000047">
    <property type="protein sequence ID" value="MFC0530484.1"/>
    <property type="molecule type" value="Genomic_DNA"/>
</dbReference>
<dbReference type="InterPro" id="IPR004462">
    <property type="entry name" value="Desulfoferrodoxin_N"/>
</dbReference>
<keyword evidence="4" id="KW-0408">Iron</keyword>
<gene>
    <name evidence="6" type="ORF">ACFFIA_22750</name>
</gene>
<name>A0ABV6M7F5_9ACTN</name>
<reference evidence="6 7" key="1">
    <citation type="submission" date="2024-09" db="EMBL/GenBank/DDBJ databases">
        <authorList>
            <person name="Sun Q."/>
            <person name="Mori K."/>
        </authorList>
    </citation>
    <scope>NUCLEOTIDE SEQUENCE [LARGE SCALE GENOMIC DNA]</scope>
    <source>
        <strain evidence="6 7">TBRC 3947</strain>
    </source>
</reference>
<organism evidence="6 7">
    <name type="scientific">Phytohabitans kaempferiae</name>
    <dbReference type="NCBI Taxonomy" id="1620943"/>
    <lineage>
        <taxon>Bacteria</taxon>
        <taxon>Bacillati</taxon>
        <taxon>Actinomycetota</taxon>
        <taxon>Actinomycetes</taxon>
        <taxon>Micromonosporales</taxon>
        <taxon>Micromonosporaceae</taxon>
    </lineage>
</organism>
<keyword evidence="7" id="KW-1185">Reference proteome</keyword>
<evidence type="ECO:0000313" key="6">
    <source>
        <dbReference type="EMBL" id="MFC0530484.1"/>
    </source>
</evidence>
<evidence type="ECO:0000256" key="2">
    <source>
        <dbReference type="ARBA" id="ARBA00022723"/>
    </source>
</evidence>
<sequence length="46" mass="4973">MNLIGKRYECARCAAEVLCTKQGDGSLNCCGEQMRLKVAKPLPASD</sequence>
<feature type="domain" description="Desulfoferrodoxin N-terminal" evidence="5">
    <location>
        <begin position="7"/>
        <end position="36"/>
    </location>
</feature>
<accession>A0ABV6M7F5</accession>
<protein>
    <recommendedName>
        <fullName evidence="5">Desulfoferrodoxin N-terminal domain-containing protein</fullName>
    </recommendedName>
</protein>
<evidence type="ECO:0000256" key="4">
    <source>
        <dbReference type="ARBA" id="ARBA00023004"/>
    </source>
</evidence>
<keyword evidence="1" id="KW-0813">Transport</keyword>
<dbReference type="Pfam" id="PF06397">
    <property type="entry name" value="Desulfoferrod_N"/>
    <property type="match status" value="1"/>
</dbReference>
<evidence type="ECO:0000313" key="7">
    <source>
        <dbReference type="Proteomes" id="UP001589867"/>
    </source>
</evidence>
<dbReference type="InterPro" id="IPR038094">
    <property type="entry name" value="Desulfoferrodoxin_N_sf"/>
</dbReference>
<dbReference type="SUPFAM" id="SSF57802">
    <property type="entry name" value="Rubredoxin-like"/>
    <property type="match status" value="1"/>
</dbReference>
<keyword evidence="3" id="KW-0249">Electron transport</keyword>
<dbReference type="Proteomes" id="UP001589867">
    <property type="component" value="Unassembled WGS sequence"/>
</dbReference>
<evidence type="ECO:0000259" key="5">
    <source>
        <dbReference type="Pfam" id="PF06397"/>
    </source>
</evidence>
<comment type="caution">
    <text evidence="6">The sequence shown here is derived from an EMBL/GenBank/DDBJ whole genome shotgun (WGS) entry which is preliminary data.</text>
</comment>
<dbReference type="RefSeq" id="WP_377253643.1">
    <property type="nucleotide sequence ID" value="NZ_JBHLUH010000047.1"/>
</dbReference>
<keyword evidence="2" id="KW-0479">Metal-binding</keyword>